<keyword evidence="3 5" id="KW-0863">Zinc-finger</keyword>
<dbReference type="PROSITE" id="PS50966">
    <property type="entry name" value="ZF_SWIM"/>
    <property type="match status" value="1"/>
</dbReference>
<dbReference type="PANTHER" id="PTHR31669:SF174">
    <property type="entry name" value="PROTEIN FAR1-RELATED SEQUENCE 10-RELATED"/>
    <property type="match status" value="1"/>
</dbReference>
<sequence length="869" mass="98932">MYKFQKNIQVGPNILSEIALWIFPPPFFRSSDVSLIFRPPSFPNSPPTPRFSIVFPKRICILSPQYGVEISSLTCSSLPPLGFNSRTYKNQFPVHICSKTMTRASSRNIGSLTQRRKCPCGDENCYLRVDGNEEENNQSNSMSNTPTTSSLPLDPDQLQAAQVTTSFDSTVSTEIRPPHVGQAFQTAEEAQEHYTRFAKVNGFAIRTERSKGNSNHPLGVYKRELVCHRAGAYRPRKTVDQKRQRNKKSNRCKCEAGMIIKKNVTKGISRWIVVQFSNEHNHEMLDSDEVRQLPAYRNISSIDRERALVLAKAGCTVNLIMRSLEMEKGLRPGQLTFTERDLRNFLQVSKSINIENEGTELLNACKEMKERHADFKFEFSVNSDGTLENICWTYPDCVRAYAIFGDVVVFDTTYRLYAYDRPVGVWFGIDNYGNAICFGCALLQDEKPSSYQWALQSFVCLMDGKYPQTLLTDLDMSLKEAVMNKLPNTKHAFAPWYITSKIQSWFSPSLSPLFEKLVSEFNRVRNLSCLEEFSDQWSKMVSEFRLASDRHVNLLAYNRENWTLPFLRGCFVGCLIGGLDFSALIKGFFKGLLSSQTRLRDFVEQVRVAIDLQNQAGEESTMRQNYQNMSTRTCMPMEEHAASILTPYAFNLFQEELIASTQFAVFETHQEAYLVRHRLQPAGGQVVMCVGSDLQCSCKEFESSGILCRHALRVLSLKNCFALPDKYLLTRWRRESSLFPKSTGYKYRSRALRSLVSIILQEASVNKERFNYAQWHMSKLLSHVREMPTLDETGSDAGPLSSVEEMVDVTLPKPRGRPKKDKLVSTSTVATEEAEALEENITSTHDLPGPETHQPLWDTHDLFGTQDLA</sequence>
<dbReference type="Proteomes" id="UP001210211">
    <property type="component" value="Unassembled WGS sequence"/>
</dbReference>
<reference evidence="9 10" key="1">
    <citation type="journal article" date="2022" name="Cell">
        <title>Repeat-based holocentromeres influence genome architecture and karyotype evolution.</title>
        <authorList>
            <person name="Hofstatter P.G."/>
            <person name="Thangavel G."/>
            <person name="Lux T."/>
            <person name="Neumann P."/>
            <person name="Vondrak T."/>
            <person name="Novak P."/>
            <person name="Zhang M."/>
            <person name="Costa L."/>
            <person name="Castellani M."/>
            <person name="Scott A."/>
            <person name="Toegelov H."/>
            <person name="Fuchs J."/>
            <person name="Mata-Sucre Y."/>
            <person name="Dias Y."/>
            <person name="Vanzela A.L.L."/>
            <person name="Huettel B."/>
            <person name="Almeida C.C.S."/>
            <person name="Simkova H."/>
            <person name="Souza G."/>
            <person name="Pedrosa-Harand A."/>
            <person name="Macas J."/>
            <person name="Mayer K.F.X."/>
            <person name="Houben A."/>
            <person name="Marques A."/>
        </authorList>
    </citation>
    <scope>NUCLEOTIDE SEQUENCE [LARGE SCALE GENOMIC DNA]</scope>
    <source>
        <strain evidence="9">RhyTen1mFocal</strain>
    </source>
</reference>
<dbReference type="PANTHER" id="PTHR31669">
    <property type="entry name" value="PROTEIN FAR1-RELATED SEQUENCE 10-RELATED"/>
    <property type="match status" value="1"/>
</dbReference>
<keyword evidence="4 6" id="KW-0862">Zinc</keyword>
<evidence type="ECO:0000256" key="7">
    <source>
        <dbReference type="SAM" id="MobiDB-lite"/>
    </source>
</evidence>
<comment type="caution">
    <text evidence="9">The sequence shown here is derived from an EMBL/GenBank/DDBJ whole genome shotgun (WGS) entry which is preliminary data.</text>
</comment>
<comment type="subcellular location">
    <subcellularLocation>
        <location evidence="6">Nucleus</location>
    </subcellularLocation>
</comment>
<dbReference type="GO" id="GO:0006355">
    <property type="term" value="P:regulation of DNA-templated transcription"/>
    <property type="evidence" value="ECO:0007669"/>
    <property type="project" value="UniProtKB-UniRule"/>
</dbReference>
<dbReference type="Pfam" id="PF10551">
    <property type="entry name" value="MULE"/>
    <property type="match status" value="1"/>
</dbReference>
<dbReference type="GO" id="GO:0005634">
    <property type="term" value="C:nucleus"/>
    <property type="evidence" value="ECO:0007669"/>
    <property type="project" value="UniProtKB-SubCell"/>
</dbReference>
<evidence type="ECO:0000256" key="6">
    <source>
        <dbReference type="RuleBase" id="RU367018"/>
    </source>
</evidence>
<gene>
    <name evidence="9" type="ORF">LUZ61_014355</name>
</gene>
<dbReference type="InterPro" id="IPR018289">
    <property type="entry name" value="MULE_transposase_dom"/>
</dbReference>
<proteinExistence type="inferred from homology"/>
<dbReference type="EMBL" id="JAMRDG010000002">
    <property type="protein sequence ID" value="KAJ3685191.1"/>
    <property type="molecule type" value="Genomic_DNA"/>
</dbReference>
<keyword evidence="10" id="KW-1185">Reference proteome</keyword>
<evidence type="ECO:0000256" key="3">
    <source>
        <dbReference type="ARBA" id="ARBA00022771"/>
    </source>
</evidence>
<feature type="region of interest" description="Disordered" evidence="7">
    <location>
        <begin position="133"/>
        <end position="154"/>
    </location>
</feature>
<organism evidence="9 10">
    <name type="scientific">Rhynchospora tenuis</name>
    <dbReference type="NCBI Taxonomy" id="198213"/>
    <lineage>
        <taxon>Eukaryota</taxon>
        <taxon>Viridiplantae</taxon>
        <taxon>Streptophyta</taxon>
        <taxon>Embryophyta</taxon>
        <taxon>Tracheophyta</taxon>
        <taxon>Spermatophyta</taxon>
        <taxon>Magnoliopsida</taxon>
        <taxon>Liliopsida</taxon>
        <taxon>Poales</taxon>
        <taxon>Cyperaceae</taxon>
        <taxon>Cyperoideae</taxon>
        <taxon>Rhynchosporeae</taxon>
        <taxon>Rhynchospora</taxon>
    </lineage>
</organism>
<dbReference type="InterPro" id="IPR058778">
    <property type="entry name" value="HTH_FAR1-11-like"/>
</dbReference>
<evidence type="ECO:0000313" key="9">
    <source>
        <dbReference type="EMBL" id="KAJ3685191.1"/>
    </source>
</evidence>
<feature type="compositionally biased region" description="Low complexity" evidence="7">
    <location>
        <begin position="137"/>
        <end position="150"/>
    </location>
</feature>
<feature type="region of interest" description="Disordered" evidence="7">
    <location>
        <begin position="812"/>
        <end position="869"/>
    </location>
</feature>
<dbReference type="InterPro" id="IPR006564">
    <property type="entry name" value="Znf_PMZ"/>
</dbReference>
<keyword evidence="6" id="KW-0539">Nucleus</keyword>
<evidence type="ECO:0000256" key="1">
    <source>
        <dbReference type="ARBA" id="ARBA00005889"/>
    </source>
</evidence>
<name>A0AAD5Z374_9POAL</name>
<dbReference type="SMART" id="SM00575">
    <property type="entry name" value="ZnF_PMZ"/>
    <property type="match status" value="1"/>
</dbReference>
<dbReference type="InterPro" id="IPR007527">
    <property type="entry name" value="Znf_SWIM"/>
</dbReference>
<dbReference type="Pfam" id="PF03101">
    <property type="entry name" value="FAR1"/>
    <property type="match status" value="1"/>
</dbReference>
<dbReference type="Pfam" id="PF04434">
    <property type="entry name" value="SWIM"/>
    <property type="match status" value="1"/>
</dbReference>
<dbReference type="GO" id="GO:0008270">
    <property type="term" value="F:zinc ion binding"/>
    <property type="evidence" value="ECO:0007669"/>
    <property type="project" value="UniProtKB-UniRule"/>
</dbReference>
<evidence type="ECO:0000256" key="5">
    <source>
        <dbReference type="PROSITE-ProRule" id="PRU00325"/>
    </source>
</evidence>
<feature type="domain" description="SWIM-type" evidence="8">
    <location>
        <begin position="673"/>
        <end position="719"/>
    </location>
</feature>
<comment type="function">
    <text evidence="6">Putative transcription activator involved in regulating light control of development.</text>
</comment>
<protein>
    <recommendedName>
        <fullName evidence="6">Protein FAR1-RELATED SEQUENCE</fullName>
    </recommendedName>
</protein>
<comment type="similarity">
    <text evidence="1 6">Belongs to the FHY3/FAR1 family.</text>
</comment>
<evidence type="ECO:0000256" key="4">
    <source>
        <dbReference type="ARBA" id="ARBA00022833"/>
    </source>
</evidence>
<evidence type="ECO:0000313" key="10">
    <source>
        <dbReference type="Proteomes" id="UP001210211"/>
    </source>
</evidence>
<accession>A0AAD5Z374</accession>
<dbReference type="Pfam" id="PF26175">
    <property type="entry name" value="HTH_FAR1"/>
    <property type="match status" value="1"/>
</dbReference>
<evidence type="ECO:0000256" key="2">
    <source>
        <dbReference type="ARBA" id="ARBA00022723"/>
    </source>
</evidence>
<evidence type="ECO:0000259" key="8">
    <source>
        <dbReference type="PROSITE" id="PS50966"/>
    </source>
</evidence>
<dbReference type="InterPro" id="IPR004330">
    <property type="entry name" value="FAR1_DNA_bnd_dom"/>
</dbReference>
<keyword evidence="2 6" id="KW-0479">Metal-binding</keyword>
<dbReference type="AlphaFoldDB" id="A0AAD5Z374"/>
<dbReference type="InterPro" id="IPR031052">
    <property type="entry name" value="FHY3/FAR1"/>
</dbReference>